<feature type="compositionally biased region" description="Low complexity" evidence="2">
    <location>
        <begin position="120"/>
        <end position="129"/>
    </location>
</feature>
<name>A0A9P7YDA9_9HELO</name>
<evidence type="ECO:0000259" key="3">
    <source>
        <dbReference type="PROSITE" id="PS50010"/>
    </source>
</evidence>
<keyword evidence="5" id="KW-1185">Reference proteome</keyword>
<dbReference type="Proteomes" id="UP000824998">
    <property type="component" value="Unassembled WGS sequence"/>
</dbReference>
<feature type="region of interest" description="Disordered" evidence="2">
    <location>
        <begin position="1070"/>
        <end position="1151"/>
    </location>
</feature>
<evidence type="ECO:0000256" key="2">
    <source>
        <dbReference type="SAM" id="MobiDB-lite"/>
    </source>
</evidence>
<feature type="compositionally biased region" description="Polar residues" evidence="2">
    <location>
        <begin position="1271"/>
        <end position="1289"/>
    </location>
</feature>
<feature type="compositionally biased region" description="Polar residues" evidence="2">
    <location>
        <begin position="1106"/>
        <end position="1124"/>
    </location>
</feature>
<feature type="region of interest" description="Disordered" evidence="2">
    <location>
        <begin position="346"/>
        <end position="377"/>
    </location>
</feature>
<feature type="compositionally biased region" description="Polar residues" evidence="2">
    <location>
        <begin position="228"/>
        <end position="252"/>
    </location>
</feature>
<feature type="compositionally biased region" description="Basic and acidic residues" evidence="2">
    <location>
        <begin position="1867"/>
        <end position="1878"/>
    </location>
</feature>
<feature type="region of interest" description="Disordered" evidence="2">
    <location>
        <begin position="837"/>
        <end position="882"/>
    </location>
</feature>
<feature type="region of interest" description="Disordered" evidence="2">
    <location>
        <begin position="1258"/>
        <end position="1289"/>
    </location>
</feature>
<feature type="compositionally biased region" description="Polar residues" evidence="2">
    <location>
        <begin position="1139"/>
        <end position="1151"/>
    </location>
</feature>
<gene>
    <name evidence="4" type="ORF">BJ875DRAFT_486917</name>
</gene>
<dbReference type="PROSITE" id="PS50010">
    <property type="entry name" value="DH_2"/>
    <property type="match status" value="1"/>
</dbReference>
<dbReference type="GO" id="GO:0005085">
    <property type="term" value="F:guanyl-nucleotide exchange factor activity"/>
    <property type="evidence" value="ECO:0007669"/>
    <property type="project" value="InterPro"/>
</dbReference>
<keyword evidence="1" id="KW-0175">Coiled coil</keyword>
<comment type="caution">
    <text evidence="4">The sequence shown here is derived from an EMBL/GenBank/DDBJ whole genome shotgun (WGS) entry which is preliminary data.</text>
</comment>
<feature type="compositionally biased region" description="Polar residues" evidence="2">
    <location>
        <begin position="1028"/>
        <end position="1038"/>
    </location>
</feature>
<feature type="compositionally biased region" description="Polar residues" evidence="2">
    <location>
        <begin position="871"/>
        <end position="882"/>
    </location>
</feature>
<dbReference type="CDD" id="cd00160">
    <property type="entry name" value="RhoGEF"/>
    <property type="match status" value="1"/>
</dbReference>
<dbReference type="GO" id="GO:0005737">
    <property type="term" value="C:cytoplasm"/>
    <property type="evidence" value="ECO:0007669"/>
    <property type="project" value="TreeGrafter"/>
</dbReference>
<feature type="region of interest" description="Disordered" evidence="2">
    <location>
        <begin position="190"/>
        <end position="328"/>
    </location>
</feature>
<feature type="compositionally biased region" description="Polar residues" evidence="2">
    <location>
        <begin position="416"/>
        <end position="429"/>
    </location>
</feature>
<sequence>MESQINADQNFYSRRQPRDIEQNPLPHQQLLPHNQTRQLAYDPPPLPDFQSRTPQPQLPPKLPFLTTANLQTVTSNGYASSGLTDGGDPAAFYRDYRGVQQSGDGYTDVTNGMTAITSESRPLPSSLRSNGNGSTAKHPVVPPRKQASYRSASSPLDDRMALSSMKANPVINGVPTGQQPSVKDLLKRFDSNNEQSSSATRRPSPRVANKEIVNGRAHSRDQPGYMTRTANSAHHSSNGPVPGNSTRQNGAGRTSPEKSRTTQRARFASEDQQSNNTLSSAARSTRPRNSPAGPHPSKSMMNLSPTSPTSIPSPQNQTPSRKPLFGEVVPLGLGTDRAEGIAYGIPHSATRRTSDSGLHPTWNNHNRSRSDVDISPSSPTAWYLGVTPALDDVDHDHSTRSSPGHNRNHSDFADTKVNTMNGVSPSFEPSTPAPPQPTTKRSLPAQKSSVSRLPVSSKRLSNSSESSSPASRAVSPYAVKPLSNGKARKPEQRPWSPATHVNPPSSRNITPTQKTARSTGRGRKVEPANSGRLNAYISAPPPKTSPPLRSSRPRQTVSSASTPERSNGVGPSTSHQARTGMTHTRNGGFEDPRPRNIVDTGPVNYAERRAKIQRAYTKSIHENEQKEIRAANMRRLSERHARDSLSLENQQKESSGTTPEASPPPATIKEDSQAELGPPALHISTDFEKPKPEPVAAQSTSFLVDDSPTLGMPGTYVEEEEPASAISCATGITEIDNEPQTEGPLLAHMSSVKSPHTRQGSNLSSNVIFTADELSPEQAMFGFHTEHQGSIDIMLASTPVQDTSRESNLLAAGPSCESDNHDHQLLTSDVYTASPIEAASEDSRPPTSFDTRSEQGDLNAEGTLLSGGRFNGSTRNSYQDTQEFVSEPEFTVSPDTPDGAHLQLPSLRTALGPPSVAVSEPEHDYLNTPVTDMEDEGSVGPSASRRQSTYDPYDAHNDAPMQINRRSHQSNWTDYSLDSAMVYSRSASVVGASDPENRPTPPPREPHSRSASPTPPVPPKPAGYSPLASPNTMSNSPRIPSPVRRLPSLSTGDGFAASLLNNQNRLSATSGPLLPDYSPPLPLVPATDDDSTLAAPTRTPPLPGFQTPQRPASSAYQSSQTEANGTPEPRAGSDHLESGQASISTPRSSTQISFEDVVAAHTFAPKPTEPQTEEERMAAAKQMKRLIRRKMVIKEVIDTESLYLKDMNVVEEIYKGTAEACPKLDTGDIKTIFRNTDDLIAFTTVLLDDLKSATAPVYSPRVQKKSRESRATTVTSSSNHTGSISPNTESRFSMATALNDEHLTEFQKDQKTHIGASFNKHLRQMETVYTDYLKNSEIASARLAALAIDPSVKVWLGECDIVAKDLTQAWDIDALLVKPVQRITRYQLLFKELLEVTEHDHPDYEAIQIAAREVIAVLNRIDDLKRRLATVENIMKGRKRKESDVRTGLAKAFGRNREKAAERLPTTRIQDDEHYFKLHEKYNDDYLRLQVFLRDVEFYTRQSNTYVDGFLKLLSAMELVMRLSGSPWPEIESKWARFNMSMRDMGTVVLEEHIGAIKTRIIEPIVKVIELYGPPGLAMKKRAKRRIDYEKLTASRGSGTKLNEKDTEKIEQYKALNETLKIELPRLSAATEKLGNICLGNFVMIQSQWYSIWQTKVKTVLEENRIPENISEIVSMFNRDYKFAEGQAQDIGIVNGNFNGCDKVMSASRSSDTESKKGRPSNLSTRSRGHSVTSDKTPPSLPTPDFARGPGFVMSPLDPPAIRPQFTYSTTAPHSAGHSRAGSGSPAASENPSQQRPPASSLARPSTGRSYTSDSGLRGSHDYNTPLRRESGSTYNSAYHVDGPPVSSRPFSGIFHSAMPLPDGPEDSARSSRNSSRDRNISGGYNVLYLAASLFEFNIGATKSEAGYPYLTYQAGEIFDVIGEKGELWLAKNQDDASEQVGWIWSKHFARLATD</sequence>
<dbReference type="Pfam" id="PF00621">
    <property type="entry name" value="RhoGEF"/>
    <property type="match status" value="1"/>
</dbReference>
<feature type="compositionally biased region" description="Polar residues" evidence="2">
    <location>
        <begin position="1790"/>
        <end position="1815"/>
    </location>
</feature>
<feature type="compositionally biased region" description="Polar residues" evidence="2">
    <location>
        <begin position="502"/>
        <end position="518"/>
    </location>
</feature>
<accession>A0A9P7YDA9</accession>
<feature type="compositionally biased region" description="Polar residues" evidence="2">
    <location>
        <begin position="553"/>
        <end position="585"/>
    </location>
</feature>
<evidence type="ECO:0000313" key="5">
    <source>
        <dbReference type="Proteomes" id="UP000824998"/>
    </source>
</evidence>
<dbReference type="CDD" id="cd07589">
    <property type="entry name" value="BAR_DNMBP"/>
    <property type="match status" value="1"/>
</dbReference>
<feature type="domain" description="DH" evidence="3">
    <location>
        <begin position="1188"/>
        <end position="1424"/>
    </location>
</feature>
<feature type="compositionally biased region" description="Polar residues" evidence="2">
    <location>
        <begin position="192"/>
        <end position="201"/>
    </location>
</feature>
<protein>
    <submittedName>
        <fullName evidence="4">RhoGEF protein-like protein</fullName>
    </submittedName>
</protein>
<feature type="region of interest" description="Disordered" evidence="2">
    <location>
        <begin position="116"/>
        <end position="157"/>
    </location>
</feature>
<dbReference type="GO" id="GO:0031991">
    <property type="term" value="P:regulation of actomyosin contractile ring contraction"/>
    <property type="evidence" value="ECO:0007669"/>
    <property type="project" value="TreeGrafter"/>
</dbReference>
<feature type="region of interest" description="Disordered" evidence="2">
    <location>
        <begin position="1705"/>
        <end position="1878"/>
    </location>
</feature>
<proteinExistence type="predicted"/>
<feature type="compositionally biased region" description="Low complexity" evidence="2">
    <location>
        <begin position="1772"/>
        <end position="1789"/>
    </location>
</feature>
<dbReference type="EMBL" id="MU251595">
    <property type="protein sequence ID" value="KAG9231546.1"/>
    <property type="molecule type" value="Genomic_DNA"/>
</dbReference>
<evidence type="ECO:0000256" key="1">
    <source>
        <dbReference type="SAM" id="Coils"/>
    </source>
</evidence>
<dbReference type="PANTHER" id="PTHR22834:SF20">
    <property type="entry name" value="SH3 DOMAIN-CONTAINING PROTEIN"/>
    <property type="match status" value="1"/>
</dbReference>
<feature type="region of interest" description="Disordered" evidence="2">
    <location>
        <begin position="1"/>
        <end position="63"/>
    </location>
</feature>
<dbReference type="InterPro" id="IPR035899">
    <property type="entry name" value="DBL_dom_sf"/>
</dbReference>
<evidence type="ECO:0000313" key="4">
    <source>
        <dbReference type="EMBL" id="KAG9231546.1"/>
    </source>
</evidence>
<dbReference type="InterPro" id="IPR051492">
    <property type="entry name" value="Dynamin-Rho_GEF"/>
</dbReference>
<feature type="region of interest" description="Disordered" evidence="2">
    <location>
        <begin position="639"/>
        <end position="672"/>
    </location>
</feature>
<feature type="compositionally biased region" description="Polar residues" evidence="2">
    <location>
        <begin position="1"/>
        <end position="13"/>
    </location>
</feature>
<dbReference type="SMART" id="SM00325">
    <property type="entry name" value="RhoGEF"/>
    <property type="match status" value="1"/>
</dbReference>
<dbReference type="InterPro" id="IPR027267">
    <property type="entry name" value="AH/BAR_dom_sf"/>
</dbReference>
<feature type="compositionally biased region" description="Polar residues" evidence="2">
    <location>
        <begin position="438"/>
        <end position="451"/>
    </location>
</feature>
<feature type="compositionally biased region" description="Polar residues" evidence="2">
    <location>
        <begin position="1721"/>
        <end position="1737"/>
    </location>
</feature>
<reference evidence="4" key="1">
    <citation type="journal article" date="2021" name="IMA Fungus">
        <title>Genomic characterization of three marine fungi, including Emericellopsis atlantica sp. nov. with signatures of a generalist lifestyle and marine biomass degradation.</title>
        <authorList>
            <person name="Hagestad O.C."/>
            <person name="Hou L."/>
            <person name="Andersen J.H."/>
            <person name="Hansen E.H."/>
            <person name="Altermark B."/>
            <person name="Li C."/>
            <person name="Kuhnert E."/>
            <person name="Cox R.J."/>
            <person name="Crous P.W."/>
            <person name="Spatafora J.W."/>
            <person name="Lail K."/>
            <person name="Amirebrahimi M."/>
            <person name="Lipzen A."/>
            <person name="Pangilinan J."/>
            <person name="Andreopoulos W."/>
            <person name="Hayes R.D."/>
            <person name="Ng V."/>
            <person name="Grigoriev I.V."/>
            <person name="Jackson S.A."/>
            <person name="Sutton T.D.S."/>
            <person name="Dobson A.D.W."/>
            <person name="Rama T."/>
        </authorList>
    </citation>
    <scope>NUCLEOTIDE SEQUENCE</scope>
    <source>
        <strain evidence="4">TRa018bII</strain>
    </source>
</reference>
<dbReference type="InterPro" id="IPR000219">
    <property type="entry name" value="DH_dom"/>
</dbReference>
<dbReference type="Gene3D" id="1.20.900.10">
    <property type="entry name" value="Dbl homology (DH) domain"/>
    <property type="match status" value="1"/>
</dbReference>
<organism evidence="4 5">
    <name type="scientific">Amylocarpus encephaloides</name>
    <dbReference type="NCBI Taxonomy" id="45428"/>
    <lineage>
        <taxon>Eukaryota</taxon>
        <taxon>Fungi</taxon>
        <taxon>Dikarya</taxon>
        <taxon>Ascomycota</taxon>
        <taxon>Pezizomycotina</taxon>
        <taxon>Leotiomycetes</taxon>
        <taxon>Helotiales</taxon>
        <taxon>Helotiales incertae sedis</taxon>
        <taxon>Amylocarpus</taxon>
    </lineage>
</organism>
<feature type="coiled-coil region" evidence="1">
    <location>
        <begin position="1407"/>
        <end position="1441"/>
    </location>
</feature>
<feature type="compositionally biased region" description="Low complexity" evidence="2">
    <location>
        <begin position="455"/>
        <end position="476"/>
    </location>
</feature>
<dbReference type="OrthoDB" id="10256089at2759"/>
<dbReference type="SUPFAM" id="SSF103657">
    <property type="entry name" value="BAR/IMD domain-like"/>
    <property type="match status" value="1"/>
</dbReference>
<feature type="region of interest" description="Disordered" evidence="2">
    <location>
        <begin position="911"/>
        <end position="968"/>
    </location>
</feature>
<feature type="compositionally biased region" description="Polar residues" evidence="2">
    <location>
        <begin position="646"/>
        <end position="660"/>
    </location>
</feature>
<dbReference type="GO" id="GO:0032955">
    <property type="term" value="P:regulation of division septum assembly"/>
    <property type="evidence" value="ECO:0007669"/>
    <property type="project" value="TreeGrafter"/>
</dbReference>
<dbReference type="Gene3D" id="1.20.1270.60">
    <property type="entry name" value="Arfaptin homology (AH) domain/BAR domain"/>
    <property type="match status" value="1"/>
</dbReference>
<feature type="region of interest" description="Disordered" evidence="2">
    <location>
        <begin position="988"/>
        <end position="1048"/>
    </location>
</feature>
<feature type="compositionally biased region" description="Polar residues" evidence="2">
    <location>
        <begin position="270"/>
        <end position="283"/>
    </location>
</feature>
<dbReference type="SUPFAM" id="SSF48065">
    <property type="entry name" value="DBL homology domain (DH-domain)"/>
    <property type="match status" value="1"/>
</dbReference>
<feature type="compositionally biased region" description="Low complexity" evidence="2">
    <location>
        <begin position="304"/>
        <end position="320"/>
    </location>
</feature>
<dbReference type="PANTHER" id="PTHR22834">
    <property type="entry name" value="NUCLEAR FUSION PROTEIN FUS2"/>
    <property type="match status" value="1"/>
</dbReference>
<feature type="region of interest" description="Disordered" evidence="2">
    <location>
        <begin position="393"/>
        <end position="605"/>
    </location>
</feature>
<feature type="coiled-coil region" evidence="1">
    <location>
        <begin position="1603"/>
        <end position="1630"/>
    </location>
</feature>